<dbReference type="GO" id="GO:0005829">
    <property type="term" value="C:cytosol"/>
    <property type="evidence" value="ECO:0007669"/>
    <property type="project" value="TreeGrafter"/>
</dbReference>
<dbReference type="Pfam" id="PF02801">
    <property type="entry name" value="Ketoacyl-synt_C"/>
    <property type="match status" value="1"/>
</dbReference>
<dbReference type="Pfam" id="PF00109">
    <property type="entry name" value="ketoacyl-synt"/>
    <property type="match status" value="1"/>
</dbReference>
<protein>
    <submittedName>
        <fullName evidence="5">3-oxoacyl-[acyl-carrier protein] synthase</fullName>
        <ecNumber evidence="5">2.3.1.41</ecNumber>
    </submittedName>
</protein>
<evidence type="ECO:0000256" key="3">
    <source>
        <dbReference type="RuleBase" id="RU003694"/>
    </source>
</evidence>
<dbReference type="SUPFAM" id="SSF53901">
    <property type="entry name" value="Thiolase-like"/>
    <property type="match status" value="2"/>
</dbReference>
<dbReference type="Gene3D" id="3.40.47.10">
    <property type="match status" value="1"/>
</dbReference>
<dbReference type="InterPro" id="IPR014031">
    <property type="entry name" value="Ketoacyl_synth_C"/>
</dbReference>
<keyword evidence="2 3" id="KW-0808">Transferase</keyword>
<dbReference type="EC" id="2.3.1.41" evidence="5"/>
<evidence type="ECO:0000256" key="2">
    <source>
        <dbReference type="ARBA" id="ARBA00022679"/>
    </source>
</evidence>
<dbReference type="AlphaFoldDB" id="A0A6N4SSI0"/>
<dbReference type="PROSITE" id="PS52004">
    <property type="entry name" value="KS3_2"/>
    <property type="match status" value="1"/>
</dbReference>
<keyword evidence="5" id="KW-0012">Acyltransferase</keyword>
<dbReference type="InterPro" id="IPR020841">
    <property type="entry name" value="PKS_Beta-ketoAc_synthase_dom"/>
</dbReference>
<dbReference type="PANTHER" id="PTHR11712">
    <property type="entry name" value="POLYKETIDE SYNTHASE-RELATED"/>
    <property type="match status" value="1"/>
</dbReference>
<name>A0A6N4SSI0_CYTH3</name>
<dbReference type="InterPro" id="IPR016039">
    <property type="entry name" value="Thiolase-like"/>
</dbReference>
<feature type="domain" description="Ketosynthase family 3 (KS3)" evidence="4">
    <location>
        <begin position="2"/>
        <end position="401"/>
    </location>
</feature>
<dbReference type="OrthoDB" id="9808669at2"/>
<organism evidence="5 6">
    <name type="scientific">Cytophaga hutchinsonii (strain ATCC 33406 / DSM 1761 / CIP 103989 / NBRC 15051 / NCIMB 9469 / D465)</name>
    <dbReference type="NCBI Taxonomy" id="269798"/>
    <lineage>
        <taxon>Bacteria</taxon>
        <taxon>Pseudomonadati</taxon>
        <taxon>Bacteroidota</taxon>
        <taxon>Cytophagia</taxon>
        <taxon>Cytophagales</taxon>
        <taxon>Cytophagaceae</taxon>
        <taxon>Cytophaga</taxon>
    </lineage>
</organism>
<evidence type="ECO:0000313" key="5">
    <source>
        <dbReference type="EMBL" id="ABG59378.1"/>
    </source>
</evidence>
<reference evidence="5 6" key="1">
    <citation type="journal article" date="2007" name="Appl. Environ. Microbiol.">
        <title>Genome sequence of the cellulolytic gliding bacterium Cytophaga hutchinsonii.</title>
        <authorList>
            <person name="Xie G."/>
            <person name="Bruce D.C."/>
            <person name="Challacombe J.F."/>
            <person name="Chertkov O."/>
            <person name="Detter J.C."/>
            <person name="Gilna P."/>
            <person name="Han C.S."/>
            <person name="Lucas S."/>
            <person name="Misra M."/>
            <person name="Myers G.L."/>
            <person name="Richardson P."/>
            <person name="Tapia R."/>
            <person name="Thayer N."/>
            <person name="Thompson L.S."/>
            <person name="Brettin T.S."/>
            <person name="Henrissat B."/>
            <person name="Wilson D.B."/>
            <person name="McBride M.J."/>
        </authorList>
    </citation>
    <scope>NUCLEOTIDE SEQUENCE [LARGE SCALE GENOMIC DNA]</scope>
    <source>
        <strain evidence="6">ATCC 33406 / DSM 1761 / CIP 103989 / NBRC 15051 / NCIMB 9469 / D465</strain>
    </source>
</reference>
<dbReference type="SMART" id="SM00825">
    <property type="entry name" value="PKS_KS"/>
    <property type="match status" value="1"/>
</dbReference>
<comment type="similarity">
    <text evidence="1 3">Belongs to the thiolase-like superfamily. Beta-ketoacyl-ACP synthases family.</text>
</comment>
<proteinExistence type="inferred from homology"/>
<dbReference type="EMBL" id="CP000383">
    <property type="protein sequence ID" value="ABG59378.1"/>
    <property type="molecule type" value="Genomic_DNA"/>
</dbReference>
<dbReference type="CDD" id="cd00834">
    <property type="entry name" value="KAS_I_II"/>
    <property type="match status" value="1"/>
</dbReference>
<dbReference type="PANTHER" id="PTHR11712:SF320">
    <property type="entry name" value="BETA-KETOACYL SYNTHASE"/>
    <property type="match status" value="1"/>
</dbReference>
<dbReference type="GO" id="GO:0006633">
    <property type="term" value="P:fatty acid biosynthetic process"/>
    <property type="evidence" value="ECO:0007669"/>
    <property type="project" value="TreeGrafter"/>
</dbReference>
<dbReference type="Proteomes" id="UP000001822">
    <property type="component" value="Chromosome"/>
</dbReference>
<evidence type="ECO:0000256" key="1">
    <source>
        <dbReference type="ARBA" id="ARBA00008467"/>
    </source>
</evidence>
<gene>
    <name evidence="5" type="primary">fabG</name>
    <name evidence="5" type="ordered locus">CHU_2115</name>
</gene>
<accession>A0A6N4SSI0</accession>
<dbReference type="RefSeq" id="WP_011585495.1">
    <property type="nucleotide sequence ID" value="NC_008255.1"/>
</dbReference>
<sequence length="402" mass="41942">MSSRVLISGIGSVSSIGLNVTELTDSILESKTGVSRKTRLDSILARALPTAQIQLSDAALKSRVPGLPAKQVYSRTALLGMIAASEAVAMAGLTKEDCIRAGLVNSTSAGGMDKGEFFYADFIQSPSKGNLKLALTHDCGDAAEQMAALLGIEQYITTISTACSSAANAMIHAARLIKAGVCDIVVAGGSDAICKFTINGFNSLMILSEEPCKPFDKNRTGLNLGEAAGYFVLESEASVTRRGVKPLAVLSGYGNACDAYHQTASSPNGEGAYLAMMQAINVSGYAPSVIDYINAHGTGTQNNDMSESVALQRIFPADLPPVSSTKAMTGHTLAAAGGIEAVMSVLAIQNGWMFPNKNFKDPIEETGIIPVTELQTNKTIKHILSNSFGFGGNNSSLLISAC</sequence>
<evidence type="ECO:0000259" key="4">
    <source>
        <dbReference type="PROSITE" id="PS52004"/>
    </source>
</evidence>
<keyword evidence="6" id="KW-1185">Reference proteome</keyword>
<dbReference type="KEGG" id="chu:CHU_2115"/>
<dbReference type="InterPro" id="IPR000794">
    <property type="entry name" value="Beta-ketoacyl_synthase"/>
</dbReference>
<dbReference type="GO" id="GO:0004315">
    <property type="term" value="F:3-oxoacyl-[acyl-carrier-protein] synthase activity"/>
    <property type="evidence" value="ECO:0007669"/>
    <property type="project" value="UniProtKB-EC"/>
</dbReference>
<dbReference type="InterPro" id="IPR014030">
    <property type="entry name" value="Ketoacyl_synth_N"/>
</dbReference>
<evidence type="ECO:0000313" key="6">
    <source>
        <dbReference type="Proteomes" id="UP000001822"/>
    </source>
</evidence>